<reference evidence="2" key="1">
    <citation type="submission" date="2016-05" db="EMBL/GenBank/DDBJ databases">
        <title>Paenibacillus oryzae. sp. nov., isolated from the rice root.</title>
        <authorList>
            <person name="Zhang J."/>
            <person name="Zhang X."/>
        </authorList>
    </citation>
    <scope>NUCLEOTIDE SEQUENCE [LARGE SCALE GENOMIC DNA]</scope>
    <source>
        <strain evidence="2">KCTC13222</strain>
    </source>
</reference>
<protein>
    <submittedName>
        <fullName evidence="1">Uncharacterized protein</fullName>
    </submittedName>
</protein>
<sequence>MRFCLYDIKYDRVILVAKNFASALEQKEKFGIFNDVSVFPLLSKKEYMLVPHSYRGNVSGRHYLLYEIPGVIEQRYDQVIVQEEKDDMDFENGS</sequence>
<dbReference type="RefSeq" id="WP_065852739.1">
    <property type="nucleotide sequence ID" value="NZ_LYPC01000016.1"/>
</dbReference>
<dbReference type="Proteomes" id="UP000093309">
    <property type="component" value="Unassembled WGS sequence"/>
</dbReference>
<evidence type="ECO:0000313" key="1">
    <source>
        <dbReference type="EMBL" id="OCT14759.1"/>
    </source>
</evidence>
<proteinExistence type="predicted"/>
<dbReference type="EMBL" id="LYPC01000016">
    <property type="protein sequence ID" value="OCT14759.1"/>
    <property type="molecule type" value="Genomic_DNA"/>
</dbReference>
<dbReference type="AlphaFoldDB" id="A0A1C1A2K2"/>
<evidence type="ECO:0000313" key="2">
    <source>
        <dbReference type="Proteomes" id="UP000093309"/>
    </source>
</evidence>
<gene>
    <name evidence="1" type="ORF">A8709_11320</name>
</gene>
<accession>A0A1C1A2K2</accession>
<keyword evidence="2" id="KW-1185">Reference proteome</keyword>
<organism evidence="1 2">
    <name type="scientific">Paenibacillus pectinilyticus</name>
    <dbReference type="NCBI Taxonomy" id="512399"/>
    <lineage>
        <taxon>Bacteria</taxon>
        <taxon>Bacillati</taxon>
        <taxon>Bacillota</taxon>
        <taxon>Bacilli</taxon>
        <taxon>Bacillales</taxon>
        <taxon>Paenibacillaceae</taxon>
        <taxon>Paenibacillus</taxon>
    </lineage>
</organism>
<comment type="caution">
    <text evidence="1">The sequence shown here is derived from an EMBL/GenBank/DDBJ whole genome shotgun (WGS) entry which is preliminary data.</text>
</comment>
<name>A0A1C1A2K2_9BACL</name>
<dbReference type="OrthoDB" id="2621741at2"/>
<dbReference type="STRING" id="512399.A8709_11320"/>